<organism evidence="2">
    <name type="scientific">Arion vulgaris</name>
    <dbReference type="NCBI Taxonomy" id="1028688"/>
    <lineage>
        <taxon>Eukaryota</taxon>
        <taxon>Metazoa</taxon>
        <taxon>Spiralia</taxon>
        <taxon>Lophotrochozoa</taxon>
        <taxon>Mollusca</taxon>
        <taxon>Gastropoda</taxon>
        <taxon>Heterobranchia</taxon>
        <taxon>Euthyneura</taxon>
        <taxon>Panpulmonata</taxon>
        <taxon>Eupulmonata</taxon>
        <taxon>Stylommatophora</taxon>
        <taxon>Helicina</taxon>
        <taxon>Arionoidea</taxon>
        <taxon>Arionidae</taxon>
        <taxon>Arion</taxon>
    </lineage>
</organism>
<dbReference type="AlphaFoldDB" id="A0A0B6ZBC6"/>
<dbReference type="EMBL" id="HACG01018140">
    <property type="protein sequence ID" value="CEK65005.1"/>
    <property type="molecule type" value="Transcribed_RNA"/>
</dbReference>
<feature type="compositionally biased region" description="Basic and acidic residues" evidence="1">
    <location>
        <begin position="60"/>
        <end position="74"/>
    </location>
</feature>
<feature type="compositionally biased region" description="Polar residues" evidence="1">
    <location>
        <begin position="50"/>
        <end position="59"/>
    </location>
</feature>
<name>A0A0B6ZBC6_9EUPU</name>
<evidence type="ECO:0000313" key="2">
    <source>
        <dbReference type="EMBL" id="CEK65005.1"/>
    </source>
</evidence>
<feature type="non-terminal residue" evidence="2">
    <location>
        <position position="1"/>
    </location>
</feature>
<feature type="compositionally biased region" description="Basic and acidic residues" evidence="1">
    <location>
        <begin position="1"/>
        <end position="15"/>
    </location>
</feature>
<proteinExistence type="predicted"/>
<sequence length="74" mass="8891">QIIQEEDREKTESHIKQSMCALKNSIKTESRQKTETRKTEREREGHIKQSMYTLKNSIKTNEESWKPAEKEIHF</sequence>
<reference evidence="2" key="1">
    <citation type="submission" date="2014-12" db="EMBL/GenBank/DDBJ databases">
        <title>Insight into the proteome of Arion vulgaris.</title>
        <authorList>
            <person name="Aradska J."/>
            <person name="Bulat T."/>
            <person name="Smidak R."/>
            <person name="Sarate P."/>
            <person name="Gangsoo J."/>
            <person name="Sialana F."/>
            <person name="Bilban M."/>
            <person name="Lubec G."/>
        </authorList>
    </citation>
    <scope>NUCLEOTIDE SEQUENCE</scope>
    <source>
        <tissue evidence="2">Skin</tissue>
    </source>
</reference>
<evidence type="ECO:0000256" key="1">
    <source>
        <dbReference type="SAM" id="MobiDB-lite"/>
    </source>
</evidence>
<accession>A0A0B6ZBC6</accession>
<feature type="compositionally biased region" description="Basic and acidic residues" evidence="1">
    <location>
        <begin position="26"/>
        <end position="47"/>
    </location>
</feature>
<protein>
    <submittedName>
        <fullName evidence="2">Uncharacterized protein</fullName>
    </submittedName>
</protein>
<feature type="region of interest" description="Disordered" evidence="1">
    <location>
        <begin position="1"/>
        <end position="74"/>
    </location>
</feature>
<gene>
    <name evidence="2" type="primary">ORF53601</name>
</gene>